<proteinExistence type="predicted"/>
<feature type="region of interest" description="Disordered" evidence="1">
    <location>
        <begin position="1"/>
        <end position="27"/>
    </location>
</feature>
<dbReference type="InterPro" id="IPR006448">
    <property type="entry name" value="Phage_term_ssu_P27"/>
</dbReference>
<evidence type="ECO:0000313" key="3">
    <source>
        <dbReference type="Proteomes" id="UP001597568"/>
    </source>
</evidence>
<protein>
    <submittedName>
        <fullName evidence="2">Phage terminase small subunit P27 family</fullName>
    </submittedName>
</protein>
<dbReference type="Proteomes" id="UP001597568">
    <property type="component" value="Unassembled WGS sequence"/>
</dbReference>
<sequence length="149" mass="17256">MARMKIGDSDSHYTKEEREQRQNANEKLFDYQEMSEKPPAILKREALKEWKRIVATVKQDMPWSENDYQILVAYCLAVKTMYDAQQDLNKRGLILDDGKSNPAVRVQSQAIKDMRSCAQSLAMTLDGRLKVELNKPSKELDPFEVVMNE</sequence>
<dbReference type="Pfam" id="PF05119">
    <property type="entry name" value="Terminase_4"/>
    <property type="match status" value="1"/>
</dbReference>
<gene>
    <name evidence="2" type="ORF">ACFSY7_11180</name>
</gene>
<dbReference type="RefSeq" id="WP_380147889.1">
    <property type="nucleotide sequence ID" value="NZ_JBHUOR010000095.1"/>
</dbReference>
<evidence type="ECO:0000256" key="1">
    <source>
        <dbReference type="SAM" id="MobiDB-lite"/>
    </source>
</evidence>
<dbReference type="EMBL" id="JBHUOR010000095">
    <property type="protein sequence ID" value="MFD2869055.1"/>
    <property type="molecule type" value="Genomic_DNA"/>
</dbReference>
<evidence type="ECO:0000313" key="2">
    <source>
        <dbReference type="EMBL" id="MFD2869055.1"/>
    </source>
</evidence>
<organism evidence="2 3">
    <name type="scientific">Kurthia populi</name>
    <dbReference type="NCBI Taxonomy" id="1562132"/>
    <lineage>
        <taxon>Bacteria</taxon>
        <taxon>Bacillati</taxon>
        <taxon>Bacillota</taxon>
        <taxon>Bacilli</taxon>
        <taxon>Bacillales</taxon>
        <taxon>Caryophanaceae</taxon>
        <taxon>Kurthia</taxon>
    </lineage>
</organism>
<name>A0ABW5Y1C4_9BACL</name>
<comment type="caution">
    <text evidence="2">The sequence shown here is derived from an EMBL/GenBank/DDBJ whole genome shotgun (WGS) entry which is preliminary data.</text>
</comment>
<dbReference type="NCBIfam" id="TIGR01558">
    <property type="entry name" value="sm_term_P27"/>
    <property type="match status" value="1"/>
</dbReference>
<feature type="compositionally biased region" description="Basic and acidic residues" evidence="1">
    <location>
        <begin position="1"/>
        <end position="21"/>
    </location>
</feature>
<keyword evidence="3" id="KW-1185">Reference proteome</keyword>
<reference evidence="3" key="1">
    <citation type="journal article" date="2019" name="Int. J. Syst. Evol. Microbiol.">
        <title>The Global Catalogue of Microorganisms (GCM) 10K type strain sequencing project: providing services to taxonomists for standard genome sequencing and annotation.</title>
        <authorList>
            <consortium name="The Broad Institute Genomics Platform"/>
            <consortium name="The Broad Institute Genome Sequencing Center for Infectious Disease"/>
            <person name="Wu L."/>
            <person name="Ma J."/>
        </authorList>
    </citation>
    <scope>NUCLEOTIDE SEQUENCE [LARGE SCALE GENOMIC DNA]</scope>
    <source>
        <strain evidence="3">KCTC 33522</strain>
    </source>
</reference>
<accession>A0ABW5Y1C4</accession>